<feature type="region of interest" description="Disordered" evidence="1">
    <location>
        <begin position="193"/>
        <end position="238"/>
    </location>
</feature>
<dbReference type="Gramene" id="KQL31181">
    <property type="protein sequence ID" value="KQL31181"/>
    <property type="gene ID" value="SETIT_018095mg"/>
</dbReference>
<dbReference type="EMBL" id="AGNK02000517">
    <property type="status" value="NOT_ANNOTATED_CDS"/>
    <property type="molecule type" value="Genomic_DNA"/>
</dbReference>
<reference evidence="2" key="2">
    <citation type="submission" date="2018-08" db="UniProtKB">
        <authorList>
            <consortium name="EnsemblPlants"/>
        </authorList>
    </citation>
    <scope>IDENTIFICATION</scope>
    <source>
        <strain evidence="2">Yugu1</strain>
    </source>
</reference>
<protein>
    <submittedName>
        <fullName evidence="2">Uncharacterized protein</fullName>
    </submittedName>
</protein>
<evidence type="ECO:0000313" key="3">
    <source>
        <dbReference type="Proteomes" id="UP000004995"/>
    </source>
</evidence>
<sequence length="268" mass="30291">MKYLDLQLEEFNVADGLLEHGDHVDLGAVGHKLLQRPEPLADPLPPILQQGTPQTNVQRNIPKNWSGVLEAPKRRKLQFWAPKLGYLGREALRVLGRDGALPRGARRRRALGRADRRRRAREQQAERAPRVAGRRRSLRQGEAPRGRVEAHGRRRRRVARLWRRGGGGVALVHSVDPRVAFLLLLLPHSRRRRRRRRGAVERQHGRGTGARPGVPAARHIGRAGRGCPSPEQRRGVKAQQRVVVAVDESFERRCLGAVEASVRRVLPH</sequence>
<evidence type="ECO:0000313" key="2">
    <source>
        <dbReference type="EnsemblPlants" id="KQL31181"/>
    </source>
</evidence>
<dbReference type="Proteomes" id="UP000004995">
    <property type="component" value="Unassembled WGS sequence"/>
</dbReference>
<dbReference type="AlphaFoldDB" id="K3YUZ9"/>
<evidence type="ECO:0000256" key="1">
    <source>
        <dbReference type="SAM" id="MobiDB-lite"/>
    </source>
</evidence>
<name>K3YUZ9_SETIT</name>
<dbReference type="EnsemblPlants" id="KQL31181">
    <property type="protein sequence ID" value="KQL31181"/>
    <property type="gene ID" value="SETIT_018095mg"/>
</dbReference>
<reference evidence="3" key="1">
    <citation type="journal article" date="2012" name="Nat. Biotechnol.">
        <title>Reference genome sequence of the model plant Setaria.</title>
        <authorList>
            <person name="Bennetzen J.L."/>
            <person name="Schmutz J."/>
            <person name="Wang H."/>
            <person name="Percifield R."/>
            <person name="Hawkins J."/>
            <person name="Pontaroli A.C."/>
            <person name="Estep M."/>
            <person name="Feng L."/>
            <person name="Vaughn J.N."/>
            <person name="Grimwood J."/>
            <person name="Jenkins J."/>
            <person name="Barry K."/>
            <person name="Lindquist E."/>
            <person name="Hellsten U."/>
            <person name="Deshpande S."/>
            <person name="Wang X."/>
            <person name="Wu X."/>
            <person name="Mitros T."/>
            <person name="Triplett J."/>
            <person name="Yang X."/>
            <person name="Ye C.Y."/>
            <person name="Mauro-Herrera M."/>
            <person name="Wang L."/>
            <person name="Li P."/>
            <person name="Sharma M."/>
            <person name="Sharma R."/>
            <person name="Ronald P.C."/>
            <person name="Panaud O."/>
            <person name="Kellogg E.A."/>
            <person name="Brutnell T.P."/>
            <person name="Doust A.N."/>
            <person name="Tuskan G.A."/>
            <person name="Rokhsar D."/>
            <person name="Devos K.M."/>
        </authorList>
    </citation>
    <scope>NUCLEOTIDE SEQUENCE [LARGE SCALE GENOMIC DNA]</scope>
    <source>
        <strain evidence="3">cv. Yugu1</strain>
    </source>
</reference>
<feature type="region of interest" description="Disordered" evidence="1">
    <location>
        <begin position="104"/>
        <end position="152"/>
    </location>
</feature>
<organism evidence="2 3">
    <name type="scientific">Setaria italica</name>
    <name type="common">Foxtail millet</name>
    <name type="synonym">Panicum italicum</name>
    <dbReference type="NCBI Taxonomy" id="4555"/>
    <lineage>
        <taxon>Eukaryota</taxon>
        <taxon>Viridiplantae</taxon>
        <taxon>Streptophyta</taxon>
        <taxon>Embryophyta</taxon>
        <taxon>Tracheophyta</taxon>
        <taxon>Spermatophyta</taxon>
        <taxon>Magnoliopsida</taxon>
        <taxon>Liliopsida</taxon>
        <taxon>Poales</taxon>
        <taxon>Poaceae</taxon>
        <taxon>PACMAD clade</taxon>
        <taxon>Panicoideae</taxon>
        <taxon>Panicodae</taxon>
        <taxon>Paniceae</taxon>
        <taxon>Cenchrinae</taxon>
        <taxon>Setaria</taxon>
    </lineage>
</organism>
<proteinExistence type="predicted"/>
<dbReference type="InParanoid" id="K3YUZ9"/>
<feature type="compositionally biased region" description="Basic residues" evidence="1">
    <location>
        <begin position="104"/>
        <end position="120"/>
    </location>
</feature>
<keyword evidence="3" id="KW-1185">Reference proteome</keyword>
<feature type="compositionally biased region" description="Basic and acidic residues" evidence="1">
    <location>
        <begin position="142"/>
        <end position="151"/>
    </location>
</feature>
<accession>K3YUZ9</accession>
<dbReference type="HOGENOM" id="CLU_1039771_0_0_1"/>